<protein>
    <submittedName>
        <fullName evidence="1">Uncharacterized protein</fullName>
    </submittedName>
</protein>
<dbReference type="EMBL" id="MU003518">
    <property type="protein sequence ID" value="KAF2467982.1"/>
    <property type="molecule type" value="Genomic_DNA"/>
</dbReference>
<name>A0ACB6QNW7_9PLEO</name>
<comment type="caution">
    <text evidence="1">The sequence shown here is derived from an EMBL/GenBank/DDBJ whole genome shotgun (WGS) entry which is preliminary data.</text>
</comment>
<evidence type="ECO:0000313" key="2">
    <source>
        <dbReference type="Proteomes" id="UP000799755"/>
    </source>
</evidence>
<organism evidence="1 2">
    <name type="scientific">Lindgomyces ingoldianus</name>
    <dbReference type="NCBI Taxonomy" id="673940"/>
    <lineage>
        <taxon>Eukaryota</taxon>
        <taxon>Fungi</taxon>
        <taxon>Dikarya</taxon>
        <taxon>Ascomycota</taxon>
        <taxon>Pezizomycotina</taxon>
        <taxon>Dothideomycetes</taxon>
        <taxon>Pleosporomycetidae</taxon>
        <taxon>Pleosporales</taxon>
        <taxon>Lindgomycetaceae</taxon>
        <taxon>Lindgomyces</taxon>
    </lineage>
</organism>
<evidence type="ECO:0000313" key="1">
    <source>
        <dbReference type="EMBL" id="KAF2467982.1"/>
    </source>
</evidence>
<dbReference type="Proteomes" id="UP000799755">
    <property type="component" value="Unassembled WGS sequence"/>
</dbReference>
<gene>
    <name evidence="1" type="ORF">BDR25DRAFT_344689</name>
</gene>
<accession>A0ACB6QNW7</accession>
<proteinExistence type="predicted"/>
<keyword evidence="2" id="KW-1185">Reference proteome</keyword>
<sequence>MVLRLASRFDGLPLFMKNLHFNQPAWVEIYYKAISVYNIPQSIVEEEMIKFQCRTAKNPKEFGQDEFIASYLGEVLKEVTLKTRKERLDSMQRAWASWLVERLDKRFVDRFVLVFGAARKESPITLCSSHKKEDPKKGKFSKRLDNLFRLNPGVKRPAEDPNDILFEKLRQEVKRERIEKQRRIPDRPRPGEVPRFYPIGPPHRPGPDSVPPPISSEGDLTGDSHRAPPPSLDEFYDFQELSPLRASAPPRSFPPPLRVVSSPLPPEPNHIDENLPGATYPRPLCLEVDDFNKYVQPETSTPPPWGGYQPLRVVLPPTAPERYHLDDSFLCPHDLSSLLPEVDVFNRVFSSTIPVSPPSAGYQRNQNMPSKCPPDDVWLDLDSFEIQLQWVQRDGAAFLSSTMRNFFGRNTELQISANLSARSRGRI</sequence>
<reference evidence="1" key="1">
    <citation type="journal article" date="2020" name="Stud. Mycol.">
        <title>101 Dothideomycetes genomes: a test case for predicting lifestyles and emergence of pathogens.</title>
        <authorList>
            <person name="Haridas S."/>
            <person name="Albert R."/>
            <person name="Binder M."/>
            <person name="Bloem J."/>
            <person name="Labutti K."/>
            <person name="Salamov A."/>
            <person name="Andreopoulos B."/>
            <person name="Baker S."/>
            <person name="Barry K."/>
            <person name="Bills G."/>
            <person name="Bluhm B."/>
            <person name="Cannon C."/>
            <person name="Castanera R."/>
            <person name="Culley D."/>
            <person name="Daum C."/>
            <person name="Ezra D."/>
            <person name="Gonzalez J."/>
            <person name="Henrissat B."/>
            <person name="Kuo A."/>
            <person name="Liang C."/>
            <person name="Lipzen A."/>
            <person name="Lutzoni F."/>
            <person name="Magnuson J."/>
            <person name="Mondo S."/>
            <person name="Nolan M."/>
            <person name="Ohm R."/>
            <person name="Pangilinan J."/>
            <person name="Park H.-J."/>
            <person name="Ramirez L."/>
            <person name="Alfaro M."/>
            <person name="Sun H."/>
            <person name="Tritt A."/>
            <person name="Yoshinaga Y."/>
            <person name="Zwiers L.-H."/>
            <person name="Turgeon B."/>
            <person name="Goodwin S."/>
            <person name="Spatafora J."/>
            <person name="Crous P."/>
            <person name="Grigoriev I."/>
        </authorList>
    </citation>
    <scope>NUCLEOTIDE SEQUENCE</scope>
    <source>
        <strain evidence="1">ATCC 200398</strain>
    </source>
</reference>